<evidence type="ECO:0000256" key="1">
    <source>
        <dbReference type="SAM" id="MobiDB-lite"/>
    </source>
</evidence>
<feature type="region of interest" description="Disordered" evidence="1">
    <location>
        <begin position="40"/>
        <end position="70"/>
    </location>
</feature>
<dbReference type="GO" id="GO:0042790">
    <property type="term" value="P:nucleolar large rRNA transcription by RNA polymerase I"/>
    <property type="evidence" value="ECO:0007669"/>
    <property type="project" value="InterPro"/>
</dbReference>
<dbReference type="GO" id="GO:0006361">
    <property type="term" value="P:transcription initiation at RNA polymerase I promoter"/>
    <property type="evidence" value="ECO:0007669"/>
    <property type="project" value="TreeGrafter"/>
</dbReference>
<feature type="compositionally biased region" description="Acidic residues" evidence="1">
    <location>
        <begin position="367"/>
        <end position="381"/>
    </location>
</feature>
<feature type="compositionally biased region" description="Low complexity" evidence="1">
    <location>
        <begin position="40"/>
        <end position="56"/>
    </location>
</feature>
<dbReference type="Gene3D" id="1.10.10.60">
    <property type="entry name" value="Homeodomain-like"/>
    <property type="match status" value="1"/>
</dbReference>
<dbReference type="GO" id="GO:0001181">
    <property type="term" value="F:RNA polymerase I general transcription initiation factor activity"/>
    <property type="evidence" value="ECO:0007669"/>
    <property type="project" value="TreeGrafter"/>
</dbReference>
<dbReference type="PANTHER" id="PTHR28079">
    <property type="entry name" value="RNA POLYMERASE I-SPECIFIC TRANSCRIPTION INITIATION FACTOR RRN5"/>
    <property type="match status" value="1"/>
</dbReference>
<dbReference type="GO" id="GO:0000182">
    <property type="term" value="F:rDNA binding"/>
    <property type="evidence" value="ECO:0007669"/>
    <property type="project" value="TreeGrafter"/>
</dbReference>
<dbReference type="InterPro" id="IPR009057">
    <property type="entry name" value="Homeodomain-like_sf"/>
</dbReference>
<evidence type="ECO:0000313" key="3">
    <source>
        <dbReference type="Proteomes" id="UP000706124"/>
    </source>
</evidence>
<gene>
    <name evidence="2" type="ORF">E4U60_007627</name>
</gene>
<dbReference type="GO" id="GO:0000500">
    <property type="term" value="C:RNA polymerase I upstream activating factor complex"/>
    <property type="evidence" value="ECO:0007669"/>
    <property type="project" value="InterPro"/>
</dbReference>
<reference evidence="2 3" key="1">
    <citation type="journal article" date="2020" name="bioRxiv">
        <title>Whole genome comparisons of ergot fungi reveals the divergence and evolution of species within the genus Claviceps are the result of varying mechanisms driving genome evolution and host range expansion.</title>
        <authorList>
            <person name="Wyka S.A."/>
            <person name="Mondo S.J."/>
            <person name="Liu M."/>
            <person name="Dettman J."/>
            <person name="Nalam V."/>
            <person name="Broders K.D."/>
        </authorList>
    </citation>
    <scope>NUCLEOTIDE SEQUENCE [LARGE SCALE GENOMIC DNA]</scope>
    <source>
        <strain evidence="2 3">CCC 1485</strain>
    </source>
</reference>
<name>A0A9P7MF82_9HYPO</name>
<dbReference type="Proteomes" id="UP000706124">
    <property type="component" value="Unassembled WGS sequence"/>
</dbReference>
<keyword evidence="3" id="KW-1185">Reference proteome</keyword>
<protein>
    <submittedName>
        <fullName evidence="2">Uncharacterized protein</fullName>
    </submittedName>
</protein>
<accession>A0A9P7MF82</accession>
<sequence>MDPDEAELRMESPDAFETFKAYQGERDSSYECSDFAASADEASSSAESGHGASGNASRRKRPAQQASAVRPFKRQKGVFNTEYLDLLNQDIDDAAQRVCWEEEVQLLKSQIGLTHWSAIEKRHFFEAVSRLGKYDLPGIAAQIGTKGEVEVQQYITLLQDSIKQRKSKNSRSYLEIAEYPAAVEISPQCCHAQEEAADAISVRQERREEQREQLKWGPNWDITPSLAQKLSRHVENGETLPDEALKFAQLFYLPTWLNLSERVFMNSSIPGNNWSNVDDKQPSVWATTFDDFHSLAVSITRRLVQSTLFISTSRIRAKMEFRPSTRRVVRKRDVEAAVASLNMPHNSFERWRTSARRLRLDVVNEQPDGDDEDDDNNDNDDAAAAAAAAATDAEEEPMSYDEVEEELSFRPETTDEEQSSDQRAWKLAVLSDDASDTPDHDARAISGDDNPGQQHMEFDDRDEIDRELAEILCYAAADIRHVRSTKEALLSGIKAERRQDAQAERHDEYASYQAETHMWSILQRRPSMGLPRVQEPGPVQKSNQGLDRILPWGRNWASRLEYYEEWETLDTGSGKEDEEQD</sequence>
<organism evidence="2 3">
    <name type="scientific">Claviceps pazoutovae</name>
    <dbReference type="NCBI Taxonomy" id="1649127"/>
    <lineage>
        <taxon>Eukaryota</taxon>
        <taxon>Fungi</taxon>
        <taxon>Dikarya</taxon>
        <taxon>Ascomycota</taxon>
        <taxon>Pezizomycotina</taxon>
        <taxon>Sordariomycetes</taxon>
        <taxon>Hypocreomycetidae</taxon>
        <taxon>Hypocreales</taxon>
        <taxon>Clavicipitaceae</taxon>
        <taxon>Claviceps</taxon>
    </lineage>
</organism>
<feature type="compositionally biased region" description="Acidic residues" evidence="1">
    <location>
        <begin position="392"/>
        <end position="406"/>
    </location>
</feature>
<dbReference type="SUPFAM" id="SSF46689">
    <property type="entry name" value="Homeodomain-like"/>
    <property type="match status" value="1"/>
</dbReference>
<dbReference type="EMBL" id="SRPO01000089">
    <property type="protein sequence ID" value="KAG5941825.1"/>
    <property type="molecule type" value="Genomic_DNA"/>
</dbReference>
<comment type="caution">
    <text evidence="2">The sequence shown here is derived from an EMBL/GenBank/DDBJ whole genome shotgun (WGS) entry which is preliminary data.</text>
</comment>
<evidence type="ECO:0000313" key="2">
    <source>
        <dbReference type="EMBL" id="KAG5941825.1"/>
    </source>
</evidence>
<proteinExistence type="predicted"/>
<feature type="compositionally biased region" description="Low complexity" evidence="1">
    <location>
        <begin position="382"/>
        <end position="391"/>
    </location>
</feature>
<dbReference type="OrthoDB" id="2240312at2759"/>
<feature type="region of interest" description="Disordered" evidence="1">
    <location>
        <begin position="363"/>
        <end position="456"/>
    </location>
</feature>
<dbReference type="PANTHER" id="PTHR28079:SF1">
    <property type="entry name" value="RNA POLYMERASE I-SPECIFIC TRANSCRIPTION INITIATION FACTOR RRN5"/>
    <property type="match status" value="1"/>
</dbReference>
<dbReference type="AlphaFoldDB" id="A0A9P7MF82"/>
<dbReference type="InterPro" id="IPR039601">
    <property type="entry name" value="Rrn5"/>
</dbReference>